<reference evidence="2" key="1">
    <citation type="submission" date="2023-06" db="EMBL/GenBank/DDBJ databases">
        <authorList>
            <person name="Kurt Z."/>
        </authorList>
    </citation>
    <scope>NUCLEOTIDE SEQUENCE</scope>
</reference>
<evidence type="ECO:0000256" key="1">
    <source>
        <dbReference type="SAM" id="MobiDB-lite"/>
    </source>
</evidence>
<evidence type="ECO:0000313" key="2">
    <source>
        <dbReference type="EMBL" id="CAI9976746.1"/>
    </source>
</evidence>
<name>A0AA86RLF7_9EUKA</name>
<evidence type="ECO:0000313" key="3">
    <source>
        <dbReference type="EMBL" id="CAL5983162.1"/>
    </source>
</evidence>
<dbReference type="EMBL" id="CATOUU010001174">
    <property type="protein sequence ID" value="CAI9976746.1"/>
    <property type="molecule type" value="Genomic_DNA"/>
</dbReference>
<accession>A0AA86RLF7</accession>
<proteinExistence type="predicted"/>
<gene>
    <name evidence="2" type="ORF">HINF_LOCUS64391</name>
    <name evidence="3" type="ORF">HINF_LOCUS7492</name>
</gene>
<dbReference type="EMBL" id="CAXDID020000015">
    <property type="protein sequence ID" value="CAL5983162.1"/>
    <property type="molecule type" value="Genomic_DNA"/>
</dbReference>
<dbReference type="AlphaFoldDB" id="A0AA86RLF7"/>
<keyword evidence="4" id="KW-1185">Reference proteome</keyword>
<comment type="caution">
    <text evidence="2">The sequence shown here is derived from an EMBL/GenBank/DDBJ whole genome shotgun (WGS) entry which is preliminary data.</text>
</comment>
<reference evidence="3 4" key="2">
    <citation type="submission" date="2024-07" db="EMBL/GenBank/DDBJ databases">
        <authorList>
            <person name="Akdeniz Z."/>
        </authorList>
    </citation>
    <scope>NUCLEOTIDE SEQUENCE [LARGE SCALE GENOMIC DNA]</scope>
</reference>
<protein>
    <submittedName>
        <fullName evidence="2">Uncharacterized protein</fullName>
    </submittedName>
</protein>
<dbReference type="Proteomes" id="UP001642409">
    <property type="component" value="Unassembled WGS sequence"/>
</dbReference>
<organism evidence="2">
    <name type="scientific">Hexamita inflata</name>
    <dbReference type="NCBI Taxonomy" id="28002"/>
    <lineage>
        <taxon>Eukaryota</taxon>
        <taxon>Metamonada</taxon>
        <taxon>Diplomonadida</taxon>
        <taxon>Hexamitidae</taxon>
        <taxon>Hexamitinae</taxon>
        <taxon>Hexamita</taxon>
    </lineage>
</organism>
<feature type="region of interest" description="Disordered" evidence="1">
    <location>
        <begin position="44"/>
        <end position="75"/>
    </location>
</feature>
<sequence length="211" mass="25785">MLIEIRNIPGSMFLHELRENVQQHVKYGNFFAVPKLNQYNQFEEAENQQKQLAQQQSKQQQQKQRHSKQDQEPEKFKRRTYEVAYFEPLDQAEAKQFVERFNGKLLSYQSKVRTTNYKKYKDAMWNVQLVQMNFEDVFQTRQSRDEKMNSILQKDIFEANHMHQEFLQLLLKDKIQKKQEQRTELVDYLKNFEQRPVYETKQGECTFWDQL</sequence>
<evidence type="ECO:0000313" key="4">
    <source>
        <dbReference type="Proteomes" id="UP001642409"/>
    </source>
</evidence>
<feature type="compositionally biased region" description="Low complexity" evidence="1">
    <location>
        <begin position="48"/>
        <end position="62"/>
    </location>
</feature>